<dbReference type="EMBL" id="ML976804">
    <property type="protein sequence ID" value="KAF1964133.1"/>
    <property type="molecule type" value="Genomic_DNA"/>
</dbReference>
<keyword evidence="2" id="KW-1185">Reference proteome</keyword>
<accession>A0A6A5UG13</accession>
<sequence length="89" mass="10369">MVLQDVQQFQYCRKQKGPAKRTTSAFLGGPATRYRYECTGIKHCEFLENTLATLSHTHVTDEMWEQMKSARLNIYRSELDPQKKRSTAL</sequence>
<organism evidence="1 2">
    <name type="scientific">Bimuria novae-zelandiae CBS 107.79</name>
    <dbReference type="NCBI Taxonomy" id="1447943"/>
    <lineage>
        <taxon>Eukaryota</taxon>
        <taxon>Fungi</taxon>
        <taxon>Dikarya</taxon>
        <taxon>Ascomycota</taxon>
        <taxon>Pezizomycotina</taxon>
        <taxon>Dothideomycetes</taxon>
        <taxon>Pleosporomycetidae</taxon>
        <taxon>Pleosporales</taxon>
        <taxon>Massarineae</taxon>
        <taxon>Didymosphaeriaceae</taxon>
        <taxon>Bimuria</taxon>
    </lineage>
</organism>
<proteinExistence type="predicted"/>
<dbReference type="OrthoDB" id="3793118at2759"/>
<name>A0A6A5UG13_9PLEO</name>
<dbReference type="Proteomes" id="UP000800036">
    <property type="component" value="Unassembled WGS sequence"/>
</dbReference>
<dbReference type="AlphaFoldDB" id="A0A6A5UG13"/>
<gene>
    <name evidence="1" type="ORF">BU23DRAFT_72662</name>
</gene>
<evidence type="ECO:0000313" key="2">
    <source>
        <dbReference type="Proteomes" id="UP000800036"/>
    </source>
</evidence>
<evidence type="ECO:0000313" key="1">
    <source>
        <dbReference type="EMBL" id="KAF1964133.1"/>
    </source>
</evidence>
<protein>
    <submittedName>
        <fullName evidence="1">Uncharacterized protein</fullName>
    </submittedName>
</protein>
<reference evidence="1" key="1">
    <citation type="journal article" date="2020" name="Stud. Mycol.">
        <title>101 Dothideomycetes genomes: a test case for predicting lifestyles and emergence of pathogens.</title>
        <authorList>
            <person name="Haridas S."/>
            <person name="Albert R."/>
            <person name="Binder M."/>
            <person name="Bloem J."/>
            <person name="Labutti K."/>
            <person name="Salamov A."/>
            <person name="Andreopoulos B."/>
            <person name="Baker S."/>
            <person name="Barry K."/>
            <person name="Bills G."/>
            <person name="Bluhm B."/>
            <person name="Cannon C."/>
            <person name="Castanera R."/>
            <person name="Culley D."/>
            <person name="Daum C."/>
            <person name="Ezra D."/>
            <person name="Gonzalez J."/>
            <person name="Henrissat B."/>
            <person name="Kuo A."/>
            <person name="Liang C."/>
            <person name="Lipzen A."/>
            <person name="Lutzoni F."/>
            <person name="Magnuson J."/>
            <person name="Mondo S."/>
            <person name="Nolan M."/>
            <person name="Ohm R."/>
            <person name="Pangilinan J."/>
            <person name="Park H.-J."/>
            <person name="Ramirez L."/>
            <person name="Alfaro M."/>
            <person name="Sun H."/>
            <person name="Tritt A."/>
            <person name="Yoshinaga Y."/>
            <person name="Zwiers L.-H."/>
            <person name="Turgeon B."/>
            <person name="Goodwin S."/>
            <person name="Spatafora J."/>
            <person name="Crous P."/>
            <person name="Grigoriev I."/>
        </authorList>
    </citation>
    <scope>NUCLEOTIDE SEQUENCE</scope>
    <source>
        <strain evidence="1">CBS 107.79</strain>
    </source>
</reference>